<organism evidence="1 2">
    <name type="scientific">Leptosomus discolor</name>
    <name type="common">Madagascar cuckoo roller</name>
    <name type="synonym">Cuculus discolor</name>
    <dbReference type="NCBI Taxonomy" id="188344"/>
    <lineage>
        <taxon>Eukaryota</taxon>
        <taxon>Metazoa</taxon>
        <taxon>Chordata</taxon>
        <taxon>Craniata</taxon>
        <taxon>Vertebrata</taxon>
        <taxon>Euteleostomi</taxon>
        <taxon>Archelosauria</taxon>
        <taxon>Archosauria</taxon>
        <taxon>Dinosauria</taxon>
        <taxon>Saurischia</taxon>
        <taxon>Theropoda</taxon>
        <taxon>Coelurosauria</taxon>
        <taxon>Aves</taxon>
        <taxon>Neognathae</taxon>
        <taxon>Neoaves</taxon>
        <taxon>Telluraves</taxon>
        <taxon>Coraciimorphae</taxon>
        <taxon>Coraciiformes</taxon>
        <taxon>Leptosomidae</taxon>
        <taxon>Leptosomus</taxon>
    </lineage>
</organism>
<feature type="non-terminal residue" evidence="1">
    <location>
        <position position="124"/>
    </location>
</feature>
<feature type="non-terminal residue" evidence="1">
    <location>
        <position position="1"/>
    </location>
</feature>
<dbReference type="PANTHER" id="PTHR33395">
    <property type="entry name" value="TRANSCRIPTASE, PUTATIVE-RELATED-RELATED"/>
    <property type="match status" value="1"/>
</dbReference>
<dbReference type="AlphaFoldDB" id="A0A091Q9W3"/>
<gene>
    <name evidence="1" type="ORF">N330_13140</name>
</gene>
<protein>
    <recommendedName>
        <fullName evidence="3">RNA-directed DNA polymerase from mobile element jockey</fullName>
    </recommendedName>
</protein>
<sequence>PPSQETGARSKMFPPTIQEEMVSDLLLRIDVRKPMGPDGVHPRVLRELAGVLTKPLPIIFQQSWLTGEVPADWKSTNKTLMYKKGLKDDPGNYSPVSLASVPGKLMEQIILSSVMQHMQDNQVI</sequence>
<dbReference type="GO" id="GO:0031012">
    <property type="term" value="C:extracellular matrix"/>
    <property type="evidence" value="ECO:0007669"/>
    <property type="project" value="TreeGrafter"/>
</dbReference>
<proteinExistence type="predicted"/>
<evidence type="ECO:0000313" key="1">
    <source>
        <dbReference type="EMBL" id="KFQ06379.1"/>
    </source>
</evidence>
<evidence type="ECO:0000313" key="2">
    <source>
        <dbReference type="Proteomes" id="UP000053001"/>
    </source>
</evidence>
<keyword evidence="2" id="KW-1185">Reference proteome</keyword>
<dbReference type="EMBL" id="KK672774">
    <property type="protein sequence ID" value="KFQ06379.1"/>
    <property type="molecule type" value="Genomic_DNA"/>
</dbReference>
<dbReference type="PANTHER" id="PTHR33395:SF22">
    <property type="entry name" value="REVERSE TRANSCRIPTASE DOMAIN-CONTAINING PROTEIN"/>
    <property type="match status" value="1"/>
</dbReference>
<evidence type="ECO:0008006" key="3">
    <source>
        <dbReference type="Google" id="ProtNLM"/>
    </source>
</evidence>
<reference evidence="1 2" key="1">
    <citation type="submission" date="2014-04" db="EMBL/GenBank/DDBJ databases">
        <title>Genome evolution of avian class.</title>
        <authorList>
            <person name="Zhang G."/>
            <person name="Li C."/>
        </authorList>
    </citation>
    <scope>NUCLEOTIDE SEQUENCE [LARGE SCALE GENOMIC DNA]</scope>
    <source>
        <strain evidence="1">BGI_N330</strain>
    </source>
</reference>
<dbReference type="PhylomeDB" id="A0A091Q9W3"/>
<accession>A0A091Q9W3</accession>
<dbReference type="GO" id="GO:0007508">
    <property type="term" value="P:larval heart development"/>
    <property type="evidence" value="ECO:0007669"/>
    <property type="project" value="TreeGrafter"/>
</dbReference>
<dbReference type="Proteomes" id="UP000053001">
    <property type="component" value="Unassembled WGS sequence"/>
</dbReference>
<dbReference type="GO" id="GO:0061343">
    <property type="term" value="P:cell adhesion involved in heart morphogenesis"/>
    <property type="evidence" value="ECO:0007669"/>
    <property type="project" value="TreeGrafter"/>
</dbReference>
<name>A0A091Q9W3_LEPDC</name>